<protein>
    <recommendedName>
        <fullName evidence="3">HTH-type transcriptional regulator NsrR</fullName>
    </recommendedName>
</protein>
<dbReference type="Proteomes" id="UP001500920">
    <property type="component" value="Unassembled WGS sequence"/>
</dbReference>
<dbReference type="NCBIfam" id="TIGR00738">
    <property type="entry name" value="rrf2_super"/>
    <property type="match status" value="1"/>
</dbReference>
<reference evidence="5" key="1">
    <citation type="journal article" date="2019" name="Int. J. Syst. Evol. Microbiol.">
        <title>The Global Catalogue of Microorganisms (GCM) 10K type strain sequencing project: providing services to taxonomists for standard genome sequencing and annotation.</title>
        <authorList>
            <consortium name="The Broad Institute Genomics Platform"/>
            <consortium name="The Broad Institute Genome Sequencing Center for Infectious Disease"/>
            <person name="Wu L."/>
            <person name="Ma J."/>
        </authorList>
    </citation>
    <scope>NUCLEOTIDE SEQUENCE [LARGE SCALE GENOMIC DNA]</scope>
    <source>
        <strain evidence="5">JCM 16981</strain>
    </source>
</reference>
<dbReference type="Gene3D" id="1.10.10.10">
    <property type="entry name" value="Winged helix-like DNA-binding domain superfamily/Winged helix DNA-binding domain"/>
    <property type="match status" value="1"/>
</dbReference>
<gene>
    <name evidence="4" type="primary">nsrR</name>
    <name evidence="4" type="ORF">GCM10022378_05520</name>
</gene>
<evidence type="ECO:0000256" key="1">
    <source>
        <dbReference type="ARBA" id="ARBA00023125"/>
    </source>
</evidence>
<proteinExistence type="predicted"/>
<comment type="cofactor">
    <cofactor evidence="2">
        <name>[2Fe-2S] cluster</name>
        <dbReference type="ChEBI" id="CHEBI:190135"/>
    </cofactor>
</comment>
<accession>A0ABP7EGB2</accession>
<evidence type="ECO:0000313" key="5">
    <source>
        <dbReference type="Proteomes" id="UP001500920"/>
    </source>
</evidence>
<dbReference type="Pfam" id="PF02082">
    <property type="entry name" value="Rrf2"/>
    <property type="match status" value="1"/>
</dbReference>
<evidence type="ECO:0000313" key="4">
    <source>
        <dbReference type="EMBL" id="GAA3718160.1"/>
    </source>
</evidence>
<keyword evidence="5" id="KW-1185">Reference proteome</keyword>
<dbReference type="PROSITE" id="PS51197">
    <property type="entry name" value="HTH_RRF2_2"/>
    <property type="match status" value="1"/>
</dbReference>
<dbReference type="InterPro" id="IPR000944">
    <property type="entry name" value="Tscrpt_reg_Rrf2"/>
</dbReference>
<dbReference type="PANTHER" id="PTHR33221">
    <property type="entry name" value="WINGED HELIX-TURN-HELIX TRANSCRIPTIONAL REGULATOR, RRF2 FAMILY"/>
    <property type="match status" value="1"/>
</dbReference>
<comment type="caution">
    <text evidence="4">The sequence shown here is derived from an EMBL/GenBank/DDBJ whole genome shotgun (WGS) entry which is preliminary data.</text>
</comment>
<dbReference type="PANTHER" id="PTHR33221:SF4">
    <property type="entry name" value="HTH-TYPE TRANSCRIPTIONAL REPRESSOR NSRR"/>
    <property type="match status" value="1"/>
</dbReference>
<name>A0ABP7EGB2_9STAP</name>
<dbReference type="InterPro" id="IPR036388">
    <property type="entry name" value="WH-like_DNA-bd_sf"/>
</dbReference>
<dbReference type="SUPFAM" id="SSF46785">
    <property type="entry name" value="Winged helix' DNA-binding domain"/>
    <property type="match status" value="1"/>
</dbReference>
<sequence length="136" mass="15770">MKLTLYTDYSLRVLMYLGMNEDKKMQIDDIAEFYNISRNHLTKVVHHLAKLEYIKTVRGRGGGIMLNCRPEEINVGEVVRRTEDNFHMAECFSEGNECILTPICGLRFVLNDALKAYLAELDKHTLRDIIPKPILR</sequence>
<keyword evidence="1" id="KW-0238">DNA-binding</keyword>
<evidence type="ECO:0000256" key="3">
    <source>
        <dbReference type="ARBA" id="ARBA00040173"/>
    </source>
</evidence>
<dbReference type="RefSeq" id="WP_344701188.1">
    <property type="nucleotide sequence ID" value="NZ_BAABCK010000013.1"/>
</dbReference>
<evidence type="ECO:0000256" key="2">
    <source>
        <dbReference type="ARBA" id="ARBA00034078"/>
    </source>
</evidence>
<organism evidence="4 5">
    <name type="scientific">Salinicoccus jeotgali</name>
    <dbReference type="NCBI Taxonomy" id="381634"/>
    <lineage>
        <taxon>Bacteria</taxon>
        <taxon>Bacillati</taxon>
        <taxon>Bacillota</taxon>
        <taxon>Bacilli</taxon>
        <taxon>Bacillales</taxon>
        <taxon>Staphylococcaceae</taxon>
        <taxon>Salinicoccus</taxon>
    </lineage>
</organism>
<dbReference type="EMBL" id="BAABCK010000013">
    <property type="protein sequence ID" value="GAA3718160.1"/>
    <property type="molecule type" value="Genomic_DNA"/>
</dbReference>
<dbReference type="InterPro" id="IPR036390">
    <property type="entry name" value="WH_DNA-bd_sf"/>
</dbReference>